<reference evidence="2" key="2">
    <citation type="submission" date="2003-08" db="EMBL/GenBank/DDBJ databases">
        <authorList>
            <person name="de la Torre J.R."/>
            <person name="Christianson L.M."/>
            <person name="Beja O."/>
            <person name="Suzuki M.T."/>
            <person name="Karl D.M."/>
            <person name="Heidelberg J.F."/>
            <person name="DeLong E.F."/>
        </authorList>
    </citation>
    <scope>NUCLEOTIDE SEQUENCE</scope>
</reference>
<dbReference type="InterPro" id="IPR016181">
    <property type="entry name" value="Acyl_CoA_acyltransferase"/>
</dbReference>
<gene>
    <name evidence="2" type="ORF">ANT32C12.20</name>
</gene>
<dbReference type="InterPro" id="IPR000182">
    <property type="entry name" value="GNAT_dom"/>
</dbReference>
<dbReference type="PIRSF" id="PIRSF028520">
    <property type="entry name" value="UCP028520"/>
    <property type="match status" value="1"/>
</dbReference>
<sequence>MDSSSNIDLSLFTDVPEKEALETLYSLNQENTPEVGSLSTIGELSKLIDMSALNFYVLDDEEIIGFVVCFREGSGYKSLNYKFFNDNESKFLYIDRVVIKEGHRRKGAGTILYSHLQTLANQQGMPLCCEVNTIPRNSISLDFHEKNGFIEVGECHFDDHSVAYLKKK</sequence>
<dbReference type="EMBL" id="AY372453">
    <property type="protein sequence ID" value="AAR05234.1"/>
    <property type="molecule type" value="Genomic_DNA"/>
</dbReference>
<organism evidence="2">
    <name type="scientific">uncultured marine proteobacterium ANT32C12</name>
    <dbReference type="NCBI Taxonomy" id="248048"/>
    <lineage>
        <taxon>Bacteria</taxon>
        <taxon>Pseudomonadati</taxon>
        <taxon>Pseudomonadota</taxon>
        <taxon>environmental samples</taxon>
    </lineage>
</organism>
<dbReference type="SUPFAM" id="SSF55729">
    <property type="entry name" value="Acyl-CoA N-acyltransferases (Nat)"/>
    <property type="match status" value="1"/>
</dbReference>
<accession>Q6UD06</accession>
<dbReference type="Gene3D" id="3.40.630.30">
    <property type="match status" value="1"/>
</dbReference>
<evidence type="ECO:0000313" key="2">
    <source>
        <dbReference type="EMBL" id="AAR05234.1"/>
    </source>
</evidence>
<dbReference type="Pfam" id="PF00583">
    <property type="entry name" value="Acetyltransf_1"/>
    <property type="match status" value="1"/>
</dbReference>
<feature type="domain" description="N-acetyltransferase" evidence="1">
    <location>
        <begin position="10"/>
        <end position="168"/>
    </location>
</feature>
<name>Q6UD06_9PROT</name>
<dbReference type="InterPro" id="IPR016890">
    <property type="entry name" value="UCP028520"/>
</dbReference>
<dbReference type="GO" id="GO:0016747">
    <property type="term" value="F:acyltransferase activity, transferring groups other than amino-acyl groups"/>
    <property type="evidence" value="ECO:0007669"/>
    <property type="project" value="InterPro"/>
</dbReference>
<proteinExistence type="predicted"/>
<dbReference type="PROSITE" id="PS51186">
    <property type="entry name" value="GNAT"/>
    <property type="match status" value="1"/>
</dbReference>
<protein>
    <submittedName>
        <fullName evidence="2">Predicted acetyltransferase</fullName>
    </submittedName>
</protein>
<dbReference type="AlphaFoldDB" id="Q6UD06"/>
<reference evidence="2" key="1">
    <citation type="journal article" date="2003" name="Proc. Natl. Acad. Sci. U.S.A.">
        <title>Proteorhodopsin genes are distributed among divergent marine bacterial taxa.</title>
        <authorList>
            <person name="De La Torre J.R."/>
            <person name="Christianson L.M."/>
            <person name="Beja O."/>
            <person name="Suzuki M.T."/>
            <person name="Karl D.M."/>
            <person name="Heidelberg J."/>
            <person name="DeLong E.F."/>
        </authorList>
    </citation>
    <scope>NUCLEOTIDE SEQUENCE</scope>
</reference>
<evidence type="ECO:0000259" key="1">
    <source>
        <dbReference type="PROSITE" id="PS51186"/>
    </source>
</evidence>
<keyword evidence="2" id="KW-0808">Transferase</keyword>
<dbReference type="CDD" id="cd04301">
    <property type="entry name" value="NAT_SF"/>
    <property type="match status" value="1"/>
</dbReference>